<dbReference type="Pfam" id="PF17900">
    <property type="entry name" value="Peptidase_M1_N"/>
    <property type="match status" value="1"/>
</dbReference>
<keyword evidence="4" id="KW-0963">Cytoplasm</keyword>
<evidence type="ECO:0000256" key="10">
    <source>
        <dbReference type="PIRSR" id="PIRSR634015-1"/>
    </source>
</evidence>
<dbReference type="GO" id="GO:0008237">
    <property type="term" value="F:metallopeptidase activity"/>
    <property type="evidence" value="ECO:0007669"/>
    <property type="project" value="UniProtKB-KW"/>
</dbReference>
<dbReference type="FunFam" id="3.30.2010.30:FF:000001">
    <property type="entry name" value="Leukotriene A(4) hydrolase"/>
    <property type="match status" value="1"/>
</dbReference>
<dbReference type="CDD" id="cd09599">
    <property type="entry name" value="M1_LTA4H"/>
    <property type="match status" value="1"/>
</dbReference>
<keyword evidence="6 12" id="KW-0479">Metal-binding</keyword>
<evidence type="ECO:0000256" key="7">
    <source>
        <dbReference type="ARBA" id="ARBA00022801"/>
    </source>
</evidence>
<dbReference type="InterPro" id="IPR027268">
    <property type="entry name" value="Peptidase_M4/M1_CTD_sf"/>
</dbReference>
<reference evidence="15" key="1">
    <citation type="submission" date="2014-05" db="EMBL/GenBank/DDBJ databases">
        <authorList>
            <person name="Chronopoulou M."/>
        </authorList>
    </citation>
    <scope>NUCLEOTIDE SEQUENCE</scope>
    <source>
        <tissue evidence="15">Whole organism</tissue>
    </source>
</reference>
<evidence type="ECO:0000256" key="8">
    <source>
        <dbReference type="ARBA" id="ARBA00022833"/>
    </source>
</evidence>
<dbReference type="InterPro" id="IPR042097">
    <property type="entry name" value="Aminopeptidase_N-like_N_sf"/>
</dbReference>
<dbReference type="GO" id="GO:0004301">
    <property type="term" value="F:epoxide hydrolase activity"/>
    <property type="evidence" value="ECO:0007669"/>
    <property type="project" value="TreeGrafter"/>
</dbReference>
<feature type="binding site" evidence="11">
    <location>
        <begin position="144"/>
        <end position="146"/>
    </location>
    <ligand>
        <name>a peptide</name>
        <dbReference type="ChEBI" id="CHEBI:60466"/>
    </ligand>
</feature>
<dbReference type="PANTHER" id="PTHR45726:SF3">
    <property type="entry name" value="LEUKOTRIENE A-4 HYDROLASE"/>
    <property type="match status" value="1"/>
</dbReference>
<dbReference type="GO" id="GO:0005829">
    <property type="term" value="C:cytosol"/>
    <property type="evidence" value="ECO:0007669"/>
    <property type="project" value="TreeGrafter"/>
</dbReference>
<dbReference type="InterPro" id="IPR049980">
    <property type="entry name" value="LTA4H_cat"/>
</dbReference>
<feature type="domain" description="Peptidase M1 leukotriene A4 hydrolase/aminopeptidase C-terminal" evidence="14">
    <location>
        <begin position="470"/>
        <end position="608"/>
    </location>
</feature>
<dbReference type="Pfam" id="PF01433">
    <property type="entry name" value="Peptidase_M1"/>
    <property type="match status" value="1"/>
</dbReference>
<feature type="active site" description="Proton acceptor" evidence="10">
    <location>
        <position position="305"/>
    </location>
</feature>
<dbReference type="InterPro" id="IPR034015">
    <property type="entry name" value="M1_LTA4H"/>
</dbReference>
<comment type="similarity">
    <text evidence="3">Belongs to the peptidase M1 family.</text>
</comment>
<evidence type="ECO:0000256" key="5">
    <source>
        <dbReference type="ARBA" id="ARBA00022670"/>
    </source>
</evidence>
<dbReference type="SMART" id="SM01263">
    <property type="entry name" value="Leuk-A4-hydro_C"/>
    <property type="match status" value="1"/>
</dbReference>
<keyword evidence="9" id="KW-0482">Metalloprotease</keyword>
<dbReference type="AlphaFoldDB" id="A0A0K2SWE2"/>
<comment type="cofactor">
    <cofactor evidence="12">
        <name>Zn(2+)</name>
        <dbReference type="ChEBI" id="CHEBI:29105"/>
    </cofactor>
    <text evidence="12">Binds 1 zinc ion per subunit.</text>
</comment>
<dbReference type="FunFam" id="1.10.390.10:FF:000003">
    <property type="entry name" value="Leukotriene A(4) hydrolase"/>
    <property type="match status" value="1"/>
</dbReference>
<dbReference type="Pfam" id="PF09127">
    <property type="entry name" value="Leuk-A4-hydro_C"/>
    <property type="match status" value="1"/>
</dbReference>
<dbReference type="EMBL" id="HACA01000708">
    <property type="protein sequence ID" value="CDW18069.1"/>
    <property type="molecule type" value="Transcribed_RNA"/>
</dbReference>
<comment type="subcellular location">
    <subcellularLocation>
        <location evidence="2">Cell membrane</location>
        <topology evidence="2">Lipid-anchor</topology>
        <topology evidence="2">GPI-anchor</topology>
    </subcellularLocation>
    <subcellularLocation>
        <location evidence="1">Cytoplasm</location>
    </subcellularLocation>
</comment>
<dbReference type="GO" id="GO:0005886">
    <property type="term" value="C:plasma membrane"/>
    <property type="evidence" value="ECO:0007669"/>
    <property type="project" value="UniProtKB-SubCell"/>
</dbReference>
<dbReference type="SUPFAM" id="SSF63737">
    <property type="entry name" value="Leukotriene A4 hydrolase N-terminal domain"/>
    <property type="match status" value="1"/>
</dbReference>
<dbReference type="Gene3D" id="2.60.40.1730">
    <property type="entry name" value="tricorn interacting facor f3 domain"/>
    <property type="match status" value="1"/>
</dbReference>
<dbReference type="GO" id="GO:0004177">
    <property type="term" value="F:aminopeptidase activity"/>
    <property type="evidence" value="ECO:0007669"/>
    <property type="project" value="TreeGrafter"/>
</dbReference>
<proteinExistence type="inferred from homology"/>
<feature type="compositionally biased region" description="Basic and acidic residues" evidence="13">
    <location>
        <begin position="1"/>
        <end position="13"/>
    </location>
</feature>
<dbReference type="PANTHER" id="PTHR45726">
    <property type="entry name" value="LEUKOTRIENE A-4 HYDROLASE"/>
    <property type="match status" value="1"/>
</dbReference>
<evidence type="ECO:0000256" key="2">
    <source>
        <dbReference type="ARBA" id="ARBA00004609"/>
    </source>
</evidence>
<evidence type="ECO:0000256" key="3">
    <source>
        <dbReference type="ARBA" id="ARBA00010136"/>
    </source>
</evidence>
<feature type="region of interest" description="Disordered" evidence="13">
    <location>
        <begin position="1"/>
        <end position="23"/>
    </location>
</feature>
<evidence type="ECO:0000256" key="12">
    <source>
        <dbReference type="PIRSR" id="PIRSR634015-3"/>
    </source>
</evidence>
<dbReference type="PRINTS" id="PR00756">
    <property type="entry name" value="ALADIPTASE"/>
</dbReference>
<keyword evidence="5" id="KW-0645">Protease</keyword>
<dbReference type="Gene3D" id="3.30.2010.30">
    <property type="match status" value="1"/>
</dbReference>
<protein>
    <submittedName>
        <fullName evidence="15">Leukotriene A4 hydrolaselike [Nasonia vitripennis]</fullName>
    </submittedName>
</protein>
<dbReference type="Gene3D" id="1.10.390.10">
    <property type="entry name" value="Neutral Protease Domain 2"/>
    <property type="match status" value="1"/>
</dbReference>
<feature type="binding site" evidence="11">
    <location>
        <begin position="275"/>
        <end position="280"/>
    </location>
    <ligand>
        <name>a peptide</name>
        <dbReference type="ChEBI" id="CHEBI:60466"/>
    </ligand>
</feature>
<name>A0A0K2SWE2_LEPSM</name>
<dbReference type="InterPro" id="IPR038502">
    <property type="entry name" value="M1_LTA-4_hydro/amino_C_sf"/>
</dbReference>
<evidence type="ECO:0000259" key="14">
    <source>
        <dbReference type="SMART" id="SM01263"/>
    </source>
</evidence>
<feature type="binding site" evidence="12">
    <location>
        <position position="327"/>
    </location>
    <ligand>
        <name>Zn(2+)</name>
        <dbReference type="ChEBI" id="CHEBI:29105"/>
        <note>catalytic</note>
    </ligand>
</feature>
<dbReference type="GO" id="GO:0043171">
    <property type="term" value="P:peptide catabolic process"/>
    <property type="evidence" value="ECO:0007669"/>
    <property type="project" value="TreeGrafter"/>
</dbReference>
<evidence type="ECO:0000256" key="9">
    <source>
        <dbReference type="ARBA" id="ARBA00023049"/>
    </source>
</evidence>
<accession>A0A0K2SWE2</accession>
<dbReference type="GO" id="GO:0006508">
    <property type="term" value="P:proteolysis"/>
    <property type="evidence" value="ECO:0007669"/>
    <property type="project" value="UniProtKB-KW"/>
</dbReference>
<dbReference type="Gene3D" id="1.25.40.320">
    <property type="entry name" value="Peptidase M1, leukotriene A4 hydrolase/aminopeptidase C-terminal domain"/>
    <property type="match status" value="1"/>
</dbReference>
<dbReference type="FunFam" id="2.60.40.1730:FF:000004">
    <property type="entry name" value="Leukotriene A(4) hydrolase"/>
    <property type="match status" value="1"/>
</dbReference>
<dbReference type="GO" id="GO:0008270">
    <property type="term" value="F:zinc ion binding"/>
    <property type="evidence" value="ECO:0007669"/>
    <property type="project" value="InterPro"/>
</dbReference>
<dbReference type="InterPro" id="IPR014782">
    <property type="entry name" value="Peptidase_M1_dom"/>
</dbReference>
<organism evidence="15">
    <name type="scientific">Lepeophtheirus salmonis</name>
    <name type="common">Salmon louse</name>
    <name type="synonym">Caligus salmonis</name>
    <dbReference type="NCBI Taxonomy" id="72036"/>
    <lineage>
        <taxon>Eukaryota</taxon>
        <taxon>Metazoa</taxon>
        <taxon>Ecdysozoa</taxon>
        <taxon>Arthropoda</taxon>
        <taxon>Crustacea</taxon>
        <taxon>Multicrustacea</taxon>
        <taxon>Hexanauplia</taxon>
        <taxon>Copepoda</taxon>
        <taxon>Siphonostomatoida</taxon>
        <taxon>Caligidae</taxon>
        <taxon>Lepeophtheirus</taxon>
    </lineage>
</organism>
<evidence type="ECO:0000256" key="4">
    <source>
        <dbReference type="ARBA" id="ARBA00022490"/>
    </source>
</evidence>
<feature type="binding site" evidence="12">
    <location>
        <position position="308"/>
    </location>
    <ligand>
        <name>Zn(2+)</name>
        <dbReference type="ChEBI" id="CHEBI:29105"/>
        <note>catalytic</note>
    </ligand>
</feature>
<dbReference type="SUPFAM" id="SSF48371">
    <property type="entry name" value="ARM repeat"/>
    <property type="match status" value="1"/>
</dbReference>
<evidence type="ECO:0000313" key="15">
    <source>
        <dbReference type="EMBL" id="CDW18069.1"/>
    </source>
</evidence>
<dbReference type="SUPFAM" id="SSF55486">
    <property type="entry name" value="Metalloproteases ('zincins'), catalytic domain"/>
    <property type="match status" value="1"/>
</dbReference>
<evidence type="ECO:0000256" key="1">
    <source>
        <dbReference type="ARBA" id="ARBA00004496"/>
    </source>
</evidence>
<keyword evidence="8 12" id="KW-0862">Zinc</keyword>
<dbReference type="InterPro" id="IPR001930">
    <property type="entry name" value="Peptidase_M1"/>
</dbReference>
<sequence length="611" mass="69441">MKMETKEEGKRLSPGDPSSYSRPDEVKVLETFLELDVNFEDHVLEGSATLTVEKVLASASTLILDSRNLDISQVSCEGSELVFSLGNPCEMGSMLQIQLPKSKRGQLAKLEIKVSYKTEKDCSALQWLSPQQTAGKTHPYMFSQCQAIHCRSIVPCQDTPSVKSKYSAQITAPADLTVLMSAVRQEERLIMDGTLKVTSFLQKIPIQSYLIAIVVGKLESRDIGPRSKVWCEKEYIECAASDFSETETMITTAESICGPYIWGVYDILVLPPSFPFGGMENPCLTFVTPTILTGDKSLTDVIAHEIAHSWSGNLVTNSNFEHFWLNEGFTMFIERKIKAKMANSESLRHFEGIGGWKKLEYGIEVLGEDNPKTRLVPNLSGVDPDDAFSVVPYEKGFAFLWYLEELVGGSSVFDPFLKDYIETYKHQSIDSNTFKKFVIKHFPELESKVEWNDWFYKAGMPIYKPNYDTTLSKACEELKNKIIQGNVTNDFDNLNVGQKIGFLSLLMDESTALPVETLETMQKIYKLNDTRNSEIKFIWIRLGLKCRWEKAIEMAIGMIKEQGRMKFTRPLYRDLFAWDKTRNLALDTFRENKQNMMKVSIQGVEFDLKLR</sequence>
<evidence type="ECO:0000256" key="6">
    <source>
        <dbReference type="ARBA" id="ARBA00022723"/>
    </source>
</evidence>
<dbReference type="InterPro" id="IPR016024">
    <property type="entry name" value="ARM-type_fold"/>
</dbReference>
<feature type="binding site" evidence="12">
    <location>
        <position position="304"/>
    </location>
    <ligand>
        <name>Zn(2+)</name>
        <dbReference type="ChEBI" id="CHEBI:29105"/>
        <note>catalytic</note>
    </ligand>
</feature>
<dbReference type="InterPro" id="IPR045357">
    <property type="entry name" value="Aminopeptidase_N-like_N"/>
</dbReference>
<evidence type="ECO:0000256" key="11">
    <source>
        <dbReference type="PIRSR" id="PIRSR634015-2"/>
    </source>
</evidence>
<evidence type="ECO:0000256" key="13">
    <source>
        <dbReference type="SAM" id="MobiDB-lite"/>
    </source>
</evidence>
<dbReference type="OrthoDB" id="79562at2759"/>
<feature type="active site" description="Proton donor" evidence="10">
    <location>
        <position position="393"/>
    </location>
</feature>
<dbReference type="InterPro" id="IPR015211">
    <property type="entry name" value="Peptidase_M1_C"/>
</dbReference>
<feature type="binding site" evidence="11">
    <location>
        <begin position="564"/>
        <end position="566"/>
    </location>
    <ligand>
        <name>a peptide</name>
        <dbReference type="ChEBI" id="CHEBI:60466"/>
    </ligand>
</feature>
<keyword evidence="7 15" id="KW-0378">Hydrolase</keyword>